<protein>
    <recommendedName>
        <fullName evidence="3">Poly(3-hydroxybutyrate) depolymerase</fullName>
    </recommendedName>
</protein>
<dbReference type="EMBL" id="CP127363">
    <property type="protein sequence ID" value="WIY48845.1"/>
    <property type="molecule type" value="Genomic_DNA"/>
</dbReference>
<accession>A0ABY9APY7</accession>
<reference evidence="1 2" key="1">
    <citation type="submission" date="2023-06" db="EMBL/GenBank/DDBJ databases">
        <authorList>
            <person name="Ham H."/>
            <person name="Park D.S."/>
        </authorList>
    </citation>
    <scope>NUCLEOTIDE SEQUENCE [LARGE SCALE GENOMIC DNA]</scope>
    <source>
        <strain evidence="1 2">KACC 17005</strain>
    </source>
</reference>
<gene>
    <name evidence="1" type="ORF">QRO08_24030</name>
</gene>
<dbReference type="SUPFAM" id="SSF53474">
    <property type="entry name" value="alpha/beta-Hydrolases"/>
    <property type="match status" value="1"/>
</dbReference>
<name>A0ABY9APY7_PARCI</name>
<evidence type="ECO:0000313" key="1">
    <source>
        <dbReference type="EMBL" id="WIY48845.1"/>
    </source>
</evidence>
<keyword evidence="2" id="KW-1185">Reference proteome</keyword>
<dbReference type="Proteomes" id="UP001242732">
    <property type="component" value="Chromosome"/>
</dbReference>
<proteinExistence type="predicted"/>
<sequence>MQRRARKTLFRSFLPWLGLLIAGSIGGPASAADTTGFSMSYSSYGTTYGISGQEPAAAGRYPVYIHISGTGEPYQSNWSLAAVNTAAAKGFVAASVQYDNSSFGDCSVIGSRARAIFDARNLQSAIAQVCSRGKADCSKGVVTGGLSQGSIISVLAHDYDSRVVASFGQGTGATYSPYYNLSSCIANGNHSLPSDRLRIINGEHDMFVGGNESIARDSATLVTGLTCPGAQSCGGRNGSGWYIVKDSEVQDGYADHCFMGYGGYYGTQCTGLLVDSGYLYGNSGWELNPTLDWLKSFVKQ</sequence>
<dbReference type="InterPro" id="IPR029058">
    <property type="entry name" value="AB_hydrolase_fold"/>
</dbReference>
<organism evidence="1 2">
    <name type="scientific">Paracidovorax citrulli</name>
    <name type="common">Acidovorax citrulli</name>
    <dbReference type="NCBI Taxonomy" id="80869"/>
    <lineage>
        <taxon>Bacteria</taxon>
        <taxon>Pseudomonadati</taxon>
        <taxon>Pseudomonadota</taxon>
        <taxon>Betaproteobacteria</taxon>
        <taxon>Burkholderiales</taxon>
        <taxon>Comamonadaceae</taxon>
        <taxon>Paracidovorax</taxon>
    </lineage>
</organism>
<dbReference type="GeneID" id="79789990"/>
<dbReference type="Gene3D" id="3.40.50.1820">
    <property type="entry name" value="alpha/beta hydrolase"/>
    <property type="match status" value="1"/>
</dbReference>
<evidence type="ECO:0000313" key="2">
    <source>
        <dbReference type="Proteomes" id="UP001242732"/>
    </source>
</evidence>
<dbReference type="RefSeq" id="WP_011793379.1">
    <property type="nucleotide sequence ID" value="NZ_CP023687.1"/>
</dbReference>
<evidence type="ECO:0008006" key="3">
    <source>
        <dbReference type="Google" id="ProtNLM"/>
    </source>
</evidence>